<sequence length="104" mass="11970">MSNDEKETKPAIETKSSMEILSELFSTFHAEPPLIIKQEKSNANKKHKKKKKHKSKDKKSKKKSKKRKRSSSSSSGNNSSSELEFDLAKILIKHEEKSDEKKLR</sequence>
<accession>A0ABD2ND35</accession>
<dbReference type="EMBL" id="JABFTP020000103">
    <property type="protein sequence ID" value="KAL3276444.1"/>
    <property type="molecule type" value="Genomic_DNA"/>
</dbReference>
<comment type="caution">
    <text evidence="2">The sequence shown here is derived from an EMBL/GenBank/DDBJ whole genome shotgun (WGS) entry which is preliminary data.</text>
</comment>
<organism evidence="2 3">
    <name type="scientific">Cryptolaemus montrouzieri</name>
    <dbReference type="NCBI Taxonomy" id="559131"/>
    <lineage>
        <taxon>Eukaryota</taxon>
        <taxon>Metazoa</taxon>
        <taxon>Ecdysozoa</taxon>
        <taxon>Arthropoda</taxon>
        <taxon>Hexapoda</taxon>
        <taxon>Insecta</taxon>
        <taxon>Pterygota</taxon>
        <taxon>Neoptera</taxon>
        <taxon>Endopterygota</taxon>
        <taxon>Coleoptera</taxon>
        <taxon>Polyphaga</taxon>
        <taxon>Cucujiformia</taxon>
        <taxon>Coccinelloidea</taxon>
        <taxon>Coccinellidae</taxon>
        <taxon>Scymninae</taxon>
        <taxon>Scymnini</taxon>
        <taxon>Cryptolaemus</taxon>
    </lineage>
</organism>
<gene>
    <name evidence="2" type="ORF">HHI36_011825</name>
</gene>
<feature type="compositionally biased region" description="Basic residues" evidence="1">
    <location>
        <begin position="43"/>
        <end position="70"/>
    </location>
</feature>
<evidence type="ECO:0000313" key="2">
    <source>
        <dbReference type="EMBL" id="KAL3276444.1"/>
    </source>
</evidence>
<keyword evidence="3" id="KW-1185">Reference proteome</keyword>
<name>A0ABD2ND35_9CUCU</name>
<reference evidence="2 3" key="1">
    <citation type="journal article" date="2021" name="BMC Biol.">
        <title>Horizontally acquired antibacterial genes associated with adaptive radiation of ladybird beetles.</title>
        <authorList>
            <person name="Li H.S."/>
            <person name="Tang X.F."/>
            <person name="Huang Y.H."/>
            <person name="Xu Z.Y."/>
            <person name="Chen M.L."/>
            <person name="Du X.Y."/>
            <person name="Qiu B.Y."/>
            <person name="Chen P.T."/>
            <person name="Zhang W."/>
            <person name="Slipinski A."/>
            <person name="Escalona H.E."/>
            <person name="Waterhouse R.M."/>
            <person name="Zwick A."/>
            <person name="Pang H."/>
        </authorList>
    </citation>
    <scope>NUCLEOTIDE SEQUENCE [LARGE SCALE GENOMIC DNA]</scope>
    <source>
        <strain evidence="2">SYSU2018</strain>
    </source>
</reference>
<dbReference type="AlphaFoldDB" id="A0ABD2ND35"/>
<evidence type="ECO:0000256" key="1">
    <source>
        <dbReference type="SAM" id="MobiDB-lite"/>
    </source>
</evidence>
<evidence type="ECO:0000313" key="3">
    <source>
        <dbReference type="Proteomes" id="UP001516400"/>
    </source>
</evidence>
<proteinExistence type="predicted"/>
<protein>
    <submittedName>
        <fullName evidence="2">Uncharacterized protein</fullName>
    </submittedName>
</protein>
<dbReference type="Proteomes" id="UP001516400">
    <property type="component" value="Unassembled WGS sequence"/>
</dbReference>
<feature type="region of interest" description="Disordered" evidence="1">
    <location>
        <begin position="31"/>
        <end position="85"/>
    </location>
</feature>
<feature type="compositionally biased region" description="Low complexity" evidence="1">
    <location>
        <begin position="71"/>
        <end position="81"/>
    </location>
</feature>